<keyword evidence="3" id="KW-1185">Reference proteome</keyword>
<keyword evidence="1" id="KW-0472">Membrane</keyword>
<evidence type="ECO:0000313" key="2">
    <source>
        <dbReference type="EMBL" id="MBC5754921.1"/>
    </source>
</evidence>
<name>A0ABR7IDC1_9FIRM</name>
<dbReference type="EMBL" id="JACOQH010000013">
    <property type="protein sequence ID" value="MBC5754921.1"/>
    <property type="molecule type" value="Genomic_DNA"/>
</dbReference>
<evidence type="ECO:0000256" key="1">
    <source>
        <dbReference type="SAM" id="Phobius"/>
    </source>
</evidence>
<dbReference type="Proteomes" id="UP000621540">
    <property type="component" value="Unassembled WGS sequence"/>
</dbReference>
<keyword evidence="1" id="KW-1133">Transmembrane helix</keyword>
<organism evidence="2 3">
    <name type="scientific">Roseburia yibonii</name>
    <dbReference type="NCBI Taxonomy" id="2763063"/>
    <lineage>
        <taxon>Bacteria</taxon>
        <taxon>Bacillati</taxon>
        <taxon>Bacillota</taxon>
        <taxon>Clostridia</taxon>
        <taxon>Lachnospirales</taxon>
        <taxon>Lachnospiraceae</taxon>
        <taxon>Roseburia</taxon>
    </lineage>
</organism>
<protein>
    <recommendedName>
        <fullName evidence="4">Flp pilus assembly protein TadB</fullName>
    </recommendedName>
</protein>
<comment type="caution">
    <text evidence="2">The sequence shown here is derived from an EMBL/GenBank/DDBJ whole genome shotgun (WGS) entry which is preliminary data.</text>
</comment>
<feature type="transmembrane region" description="Helical" evidence="1">
    <location>
        <begin position="251"/>
        <end position="269"/>
    </location>
</feature>
<proteinExistence type="predicted"/>
<feature type="transmembrane region" description="Helical" evidence="1">
    <location>
        <begin position="41"/>
        <end position="58"/>
    </location>
</feature>
<accession>A0ABR7IDC1</accession>
<dbReference type="RefSeq" id="WP_186982791.1">
    <property type="nucleotide sequence ID" value="NZ_JACOQH010000013.1"/>
</dbReference>
<feature type="transmembrane region" description="Helical" evidence="1">
    <location>
        <begin position="313"/>
        <end position="346"/>
    </location>
</feature>
<feature type="transmembrane region" description="Helical" evidence="1">
    <location>
        <begin position="213"/>
        <end position="231"/>
    </location>
</feature>
<evidence type="ECO:0008006" key="4">
    <source>
        <dbReference type="Google" id="ProtNLM"/>
    </source>
</evidence>
<keyword evidence="1" id="KW-0812">Transmembrane</keyword>
<reference evidence="2 3" key="1">
    <citation type="submission" date="2020-08" db="EMBL/GenBank/DDBJ databases">
        <title>Genome public.</title>
        <authorList>
            <person name="Liu C."/>
            <person name="Sun Q."/>
        </authorList>
    </citation>
    <scope>NUCLEOTIDE SEQUENCE [LARGE SCALE GENOMIC DNA]</scope>
    <source>
        <strain evidence="2 3">BX0805</strain>
    </source>
</reference>
<feature type="transmembrane region" description="Helical" evidence="1">
    <location>
        <begin position="64"/>
        <end position="84"/>
    </location>
</feature>
<evidence type="ECO:0000313" key="3">
    <source>
        <dbReference type="Proteomes" id="UP000621540"/>
    </source>
</evidence>
<gene>
    <name evidence="2" type="ORF">H8Z76_13105</name>
</gene>
<sequence length="516" mass="59313">MKKQKKTKGKRKDSVFRLLNPKYLQKEVHIYGYNFSQKTHLGMIACVLIGAVAIGLLFKLSIPLITVIGVFGIVIMPVMILDMYKRMYQQKRFEEVGQYMEQIVRAYQKEQKIYTSLIECEKTFEPGRMKEVLREAIEAIKQSKTTQEALAIIEASYECDKIHATHEFLLNAEEHGGSDDFFDSSNMLIKDNSMWIRRGYTYHSQRKQQYTDTLVGIVFATVLCSTVLYILNYIGTVLKDMTSGFDIFSQPFIQISSLLYIIFAICVVLKSSHKLTDDWLKDNQAIKEDLILNDYDTVMNYDEKKSSKKSLVWAAPFLIGSVVSYLLISSKVVCAILLVLAVFMLVQHKVGYNIALNTIKDELGNTVPIWFMDLNLLLQHNTVYVALTKSYDNADIIIKKELDRFFDELDVTPDSVDPYLHFCSKFQMPEISACMKMLYSVSEQGIGDKKMQLDGFIQSVYEMQNRADERKKEDMELKYQRFFFYPIAITTLKMAGDMTYGIMLALSLMSSIHIGG</sequence>